<proteinExistence type="predicted"/>
<dbReference type="Bgee" id="ENSACAG00000001644">
    <property type="expression patterns" value="Expressed in hindlimb bud and 12 other cell types or tissues"/>
</dbReference>
<dbReference type="Proteomes" id="UP000001646">
    <property type="component" value="Unplaced"/>
</dbReference>
<feature type="region of interest" description="Disordered" evidence="2">
    <location>
        <begin position="360"/>
        <end position="381"/>
    </location>
</feature>
<dbReference type="GO" id="GO:0032465">
    <property type="term" value="P:regulation of cytokinesis"/>
    <property type="evidence" value="ECO:0007669"/>
    <property type="project" value="Ensembl"/>
</dbReference>
<dbReference type="PANTHER" id="PTHR13594:SF1">
    <property type="entry name" value="CENTRIOLAR COILED-COIL PROTEIN OF 110 KDA"/>
    <property type="match status" value="1"/>
</dbReference>
<evidence type="ECO:0000313" key="3">
    <source>
        <dbReference type="Ensembl" id="ENSACAP00000035731.1"/>
    </source>
</evidence>
<dbReference type="InterPro" id="IPR033207">
    <property type="entry name" value="CCP110"/>
</dbReference>
<feature type="region of interest" description="Disordered" evidence="2">
    <location>
        <begin position="183"/>
        <end position="306"/>
    </location>
</feature>
<dbReference type="InParanoid" id="A0A803TKJ1"/>
<feature type="compositionally biased region" description="Basic and acidic residues" evidence="2">
    <location>
        <begin position="251"/>
        <end position="275"/>
    </location>
</feature>
<dbReference type="GO" id="GO:0005813">
    <property type="term" value="C:centrosome"/>
    <property type="evidence" value="ECO:0007669"/>
    <property type="project" value="Ensembl"/>
</dbReference>
<protein>
    <submittedName>
        <fullName evidence="3">Centriolar coiled-coil protein 110</fullName>
    </submittedName>
</protein>
<evidence type="ECO:0000256" key="2">
    <source>
        <dbReference type="SAM" id="MobiDB-lite"/>
    </source>
</evidence>
<dbReference type="GO" id="GO:0005814">
    <property type="term" value="C:centriole"/>
    <property type="evidence" value="ECO:0000318"/>
    <property type="project" value="GO_Central"/>
</dbReference>
<evidence type="ECO:0000256" key="1">
    <source>
        <dbReference type="SAM" id="Coils"/>
    </source>
</evidence>
<sequence length="992" mass="111840">MEDYEMFCKRQLDRFQGESVKIKTSPLTHYKNISCINFYGVPVLSPLLTPERKKELQQDREKALEFEIGLHNSKKRILLNRIQEIVENVQMKKLANRDSTNLSDTANVHLDFDSKGLSGFVTQSSSVLPNSTLPSESVAATKALEIKAADTDVASRGHLLERTENVTPFRPKNIYSALSEKRTCPDGAFSQPVTLSPSKETEKKESTEVISADTENRDPYMMSLQNLLKKSKEYIQREPTRRSLRSNSRRSGSESHSDKENDSVKTSDLAKERSKLTGRSCMGLTPDKSTLPKSSTSLQTSSAGKTNTSVVASSSFSKVDIPIRSGTPPVVDSDSEEDFKNALFFEHDSSIFRSFTGSYSKLPSPEPSMSPKMHRRRPRPSSVGQIVITNPVYAYELSPKEKGRAAGLATQEAGGRQTVADSKPKLAPDMIPVCPSNIHAFRRYSLEISDEFMVGRWNQVRPLSAGQQENRRSLVSATVEGELAFHSEELSRSCLVGSTPPELHSGDHPVMRQNQANASSSKQDSLLDKTKSNVPVELNKSYDVENPSPLLISTQQKPQVDASDVSFTDEQVFNGGLEKVKRRLELGANNMQKENITCSMITEIDVQKKQWLHDQNSSFGTKKETQERHANEEEILKQKMFAFEELKKQLEEQHAQQLSLLIAEQEREQERLQKEIAEQERRLKGEKTAVAEMGMAVPTSGIDWEWRKVTDIHLLESVFPRVETLHGANSENAGLTNAAATGSVAESPFYLWDPPASGKSITASRAVNRSKMRWSQVYSPEMKRKLNKISALAKGFLTRRLLQTEKLKHLRQTVKDTREFIKNFQTEAPLKRGSVSAQDANLQERVAAQLRAALYDIHDIFFTMEVSEKMSILYHDREVRKEKMLRQLVRCALLKYHCLYIIFAFSNSSDLLLLNMASVGSIVPYSESLVCIQEEDMSFYFTLPPGNRRICFVLFFLAEDRALNHYTFASEKLIAAEPINLHKSHSILFFLN</sequence>
<gene>
    <name evidence="3" type="primary">CCP110</name>
</gene>
<feature type="region of interest" description="Disordered" evidence="2">
    <location>
        <begin position="497"/>
        <end position="529"/>
    </location>
</feature>
<reference evidence="3" key="1">
    <citation type="submission" date="2009-12" db="EMBL/GenBank/DDBJ databases">
        <title>The Genome Sequence of Anolis carolinensis (Green Anole Lizard).</title>
        <authorList>
            <consortium name="The Genome Sequencing Platform"/>
            <person name="Di Palma F."/>
            <person name="Alfoldi J."/>
            <person name="Heiman D."/>
            <person name="Young S."/>
            <person name="Grabherr M."/>
            <person name="Johnson J."/>
            <person name="Lander E.S."/>
            <person name="Lindblad-Toh K."/>
        </authorList>
    </citation>
    <scope>NUCLEOTIDE SEQUENCE [LARGE SCALE GENOMIC DNA]</scope>
    <source>
        <strain evidence="3">JBL SC #1</strain>
    </source>
</reference>
<reference evidence="3" key="2">
    <citation type="submission" date="2025-08" db="UniProtKB">
        <authorList>
            <consortium name="Ensembl"/>
        </authorList>
    </citation>
    <scope>IDENTIFICATION</scope>
</reference>
<keyword evidence="1" id="KW-0175">Coiled coil</keyword>
<evidence type="ECO:0000313" key="4">
    <source>
        <dbReference type="Proteomes" id="UP000001646"/>
    </source>
</evidence>
<reference evidence="3" key="3">
    <citation type="submission" date="2025-09" db="UniProtKB">
        <authorList>
            <consortium name="Ensembl"/>
        </authorList>
    </citation>
    <scope>IDENTIFICATION</scope>
</reference>
<dbReference type="GeneTree" id="ENSGT00390000004090"/>
<name>A0A803TKJ1_ANOCA</name>
<feature type="compositionally biased region" description="Basic and acidic residues" evidence="2">
    <location>
        <begin position="230"/>
        <end position="241"/>
    </location>
</feature>
<dbReference type="Ensembl" id="ENSACAT00000037941.1">
    <property type="protein sequence ID" value="ENSACAP00000035731.1"/>
    <property type="gene ID" value="ENSACAG00000001644.4"/>
</dbReference>
<feature type="compositionally biased region" description="Polar residues" evidence="2">
    <location>
        <begin position="512"/>
        <end position="524"/>
    </location>
</feature>
<feature type="compositionally biased region" description="Polar residues" evidence="2">
    <location>
        <begin position="287"/>
        <end position="306"/>
    </location>
</feature>
<dbReference type="GO" id="GO:0007099">
    <property type="term" value="P:centriole replication"/>
    <property type="evidence" value="ECO:0000318"/>
    <property type="project" value="GO_Central"/>
</dbReference>
<dbReference type="AlphaFoldDB" id="A0A803TKJ1"/>
<dbReference type="PANTHER" id="PTHR13594">
    <property type="entry name" value="CENTRIOLAR COILED-COIL PROTEIN OF 110 KDA"/>
    <property type="match status" value="1"/>
</dbReference>
<accession>A0A803TKJ1</accession>
<organism evidence="3 4">
    <name type="scientific">Anolis carolinensis</name>
    <name type="common">Green anole</name>
    <name type="synonym">American chameleon</name>
    <dbReference type="NCBI Taxonomy" id="28377"/>
    <lineage>
        <taxon>Eukaryota</taxon>
        <taxon>Metazoa</taxon>
        <taxon>Chordata</taxon>
        <taxon>Craniata</taxon>
        <taxon>Vertebrata</taxon>
        <taxon>Euteleostomi</taxon>
        <taxon>Lepidosauria</taxon>
        <taxon>Squamata</taxon>
        <taxon>Bifurcata</taxon>
        <taxon>Unidentata</taxon>
        <taxon>Episquamata</taxon>
        <taxon>Toxicofera</taxon>
        <taxon>Iguania</taxon>
        <taxon>Dactyloidae</taxon>
        <taxon>Anolis</taxon>
    </lineage>
</organism>
<feature type="coiled-coil region" evidence="1">
    <location>
        <begin position="633"/>
        <end position="689"/>
    </location>
</feature>
<keyword evidence="4" id="KW-1185">Reference proteome</keyword>
<dbReference type="GO" id="GO:0045724">
    <property type="term" value="P:positive regulation of cilium assembly"/>
    <property type="evidence" value="ECO:0007669"/>
    <property type="project" value="Ensembl"/>
</dbReference>
<dbReference type="Pfam" id="PF16025">
    <property type="entry name" value="CaM_bind"/>
    <property type="match status" value="1"/>
</dbReference>
<dbReference type="GO" id="GO:0032991">
    <property type="term" value="C:protein-containing complex"/>
    <property type="evidence" value="ECO:0007669"/>
    <property type="project" value="Ensembl"/>
</dbReference>
<dbReference type="GO" id="GO:1902018">
    <property type="term" value="P:negative regulation of cilium assembly"/>
    <property type="evidence" value="ECO:0007669"/>
    <property type="project" value="Ensembl"/>
</dbReference>
<dbReference type="GO" id="GO:0032053">
    <property type="term" value="P:ciliary basal body organization"/>
    <property type="evidence" value="ECO:0000318"/>
    <property type="project" value="GO_Central"/>
</dbReference>